<reference evidence="1 2" key="1">
    <citation type="journal article" date="2015" name="Proc. Natl. Acad. Sci. U.S.A.">
        <title>The resurrection genome of Boea hygrometrica: A blueprint for survival of dehydration.</title>
        <authorList>
            <person name="Xiao L."/>
            <person name="Yang G."/>
            <person name="Zhang L."/>
            <person name="Yang X."/>
            <person name="Zhao S."/>
            <person name="Ji Z."/>
            <person name="Zhou Q."/>
            <person name="Hu M."/>
            <person name="Wang Y."/>
            <person name="Chen M."/>
            <person name="Xu Y."/>
            <person name="Jin H."/>
            <person name="Xiao X."/>
            <person name="Hu G."/>
            <person name="Bao F."/>
            <person name="Hu Y."/>
            <person name="Wan P."/>
            <person name="Li L."/>
            <person name="Deng X."/>
            <person name="Kuang T."/>
            <person name="Xiang C."/>
            <person name="Zhu J.K."/>
            <person name="Oliver M.J."/>
            <person name="He Y."/>
        </authorList>
    </citation>
    <scope>NUCLEOTIDE SEQUENCE [LARGE SCALE GENOMIC DNA]</scope>
    <source>
        <strain evidence="2">cv. XS01</strain>
    </source>
</reference>
<keyword evidence="2" id="KW-1185">Reference proteome</keyword>
<evidence type="ECO:0000313" key="1">
    <source>
        <dbReference type="EMBL" id="KZV17901.1"/>
    </source>
</evidence>
<sequence length="109" mass="12589">MKAKKQQARESHMECHHKMQARIQEAEDTIQEQHLVIEALATEEETVTIEEKDPQIQELVLADNVRVGAQLANLWENCDVLSIQMDSDLVIYRTTLVRTFQVVTICRVD</sequence>
<name>A0A2Z7A875_9LAMI</name>
<evidence type="ECO:0000313" key="2">
    <source>
        <dbReference type="Proteomes" id="UP000250235"/>
    </source>
</evidence>
<proteinExistence type="predicted"/>
<organism evidence="1 2">
    <name type="scientific">Dorcoceras hygrometricum</name>
    <dbReference type="NCBI Taxonomy" id="472368"/>
    <lineage>
        <taxon>Eukaryota</taxon>
        <taxon>Viridiplantae</taxon>
        <taxon>Streptophyta</taxon>
        <taxon>Embryophyta</taxon>
        <taxon>Tracheophyta</taxon>
        <taxon>Spermatophyta</taxon>
        <taxon>Magnoliopsida</taxon>
        <taxon>eudicotyledons</taxon>
        <taxon>Gunneridae</taxon>
        <taxon>Pentapetalae</taxon>
        <taxon>asterids</taxon>
        <taxon>lamiids</taxon>
        <taxon>Lamiales</taxon>
        <taxon>Gesneriaceae</taxon>
        <taxon>Didymocarpoideae</taxon>
        <taxon>Trichosporeae</taxon>
        <taxon>Loxocarpinae</taxon>
        <taxon>Dorcoceras</taxon>
    </lineage>
</organism>
<dbReference type="AlphaFoldDB" id="A0A2Z7A875"/>
<protein>
    <submittedName>
        <fullName evidence="1">Nonribosomal peptide synthetase 3-like</fullName>
    </submittedName>
</protein>
<accession>A0A2Z7A875</accession>
<dbReference type="Proteomes" id="UP000250235">
    <property type="component" value="Unassembled WGS sequence"/>
</dbReference>
<dbReference type="EMBL" id="KV017760">
    <property type="protein sequence ID" value="KZV17901.1"/>
    <property type="molecule type" value="Genomic_DNA"/>
</dbReference>
<gene>
    <name evidence="1" type="ORF">F511_06828</name>
</gene>